<keyword evidence="5" id="KW-1185">Reference proteome</keyword>
<dbReference type="InterPro" id="IPR000571">
    <property type="entry name" value="Znf_CCCH"/>
</dbReference>
<keyword evidence="1" id="KW-0862">Zinc</keyword>
<sequence>MTNLLAGPSALRDIIRPQFHQNNFEEEKFVKHELGVKLDRGMTLLPAYNYDCSYAVGRRSNLPSRRFSWLSPRSPSLSSKTHATFGPKFSTPEATPHPSSGARTAGYGLQTLAAWSLVLVVREVWLLFRRRRMLVRAPEGKADRVPRLQQRILQARVACQLYLTGFCPLGSECARGHPKAELPPPKAYEPPEPPSHRELGPPPPGYGRYADVDRGMNGPMGPGAGGSGGLPGPRRNLEDVVCFKEIEAGLKDTGDTTIEPWTLTLNLIAVPVVPHLR</sequence>
<dbReference type="GO" id="GO:0008270">
    <property type="term" value="F:zinc ion binding"/>
    <property type="evidence" value="ECO:0007669"/>
    <property type="project" value="UniProtKB-KW"/>
</dbReference>
<dbReference type="Proteomes" id="UP001212997">
    <property type="component" value="Unassembled WGS sequence"/>
</dbReference>
<feature type="zinc finger region" description="C3H1-type" evidence="1">
    <location>
        <begin position="153"/>
        <end position="180"/>
    </location>
</feature>
<proteinExistence type="predicted"/>
<evidence type="ECO:0000313" key="5">
    <source>
        <dbReference type="Proteomes" id="UP001212997"/>
    </source>
</evidence>
<dbReference type="PROSITE" id="PS50103">
    <property type="entry name" value="ZF_C3H1"/>
    <property type="match status" value="1"/>
</dbReference>
<evidence type="ECO:0000256" key="1">
    <source>
        <dbReference type="PROSITE-ProRule" id="PRU00723"/>
    </source>
</evidence>
<accession>A0AAD5VAQ9</accession>
<evidence type="ECO:0000313" key="4">
    <source>
        <dbReference type="EMBL" id="KAJ3490578.1"/>
    </source>
</evidence>
<dbReference type="EMBL" id="JANAWD010000026">
    <property type="protein sequence ID" value="KAJ3490578.1"/>
    <property type="molecule type" value="Genomic_DNA"/>
</dbReference>
<evidence type="ECO:0000259" key="3">
    <source>
        <dbReference type="PROSITE" id="PS50103"/>
    </source>
</evidence>
<keyword evidence="1" id="KW-0479">Metal-binding</keyword>
<feature type="compositionally biased region" description="Gly residues" evidence="2">
    <location>
        <begin position="218"/>
        <end position="231"/>
    </location>
</feature>
<keyword evidence="1" id="KW-0863">Zinc-finger</keyword>
<name>A0AAD5VAQ9_9APHY</name>
<protein>
    <recommendedName>
        <fullName evidence="3">C3H1-type domain-containing protein</fullName>
    </recommendedName>
</protein>
<dbReference type="AlphaFoldDB" id="A0AAD5VAQ9"/>
<feature type="compositionally biased region" description="Pro residues" evidence="2">
    <location>
        <begin position="181"/>
        <end position="193"/>
    </location>
</feature>
<evidence type="ECO:0000256" key="2">
    <source>
        <dbReference type="SAM" id="MobiDB-lite"/>
    </source>
</evidence>
<feature type="region of interest" description="Disordered" evidence="2">
    <location>
        <begin position="71"/>
        <end position="102"/>
    </location>
</feature>
<reference evidence="4" key="1">
    <citation type="submission" date="2022-07" db="EMBL/GenBank/DDBJ databases">
        <title>Genome Sequence of Physisporinus lineatus.</title>
        <authorList>
            <person name="Buettner E."/>
        </authorList>
    </citation>
    <scope>NUCLEOTIDE SEQUENCE</scope>
    <source>
        <strain evidence="4">VT162</strain>
    </source>
</reference>
<feature type="region of interest" description="Disordered" evidence="2">
    <location>
        <begin position="177"/>
        <end position="233"/>
    </location>
</feature>
<comment type="caution">
    <text evidence="4">The sequence shown here is derived from an EMBL/GenBank/DDBJ whole genome shotgun (WGS) entry which is preliminary data.</text>
</comment>
<feature type="domain" description="C3H1-type" evidence="3">
    <location>
        <begin position="153"/>
        <end position="180"/>
    </location>
</feature>
<gene>
    <name evidence="4" type="ORF">NLI96_g1357</name>
</gene>
<organism evidence="4 5">
    <name type="scientific">Meripilus lineatus</name>
    <dbReference type="NCBI Taxonomy" id="2056292"/>
    <lineage>
        <taxon>Eukaryota</taxon>
        <taxon>Fungi</taxon>
        <taxon>Dikarya</taxon>
        <taxon>Basidiomycota</taxon>
        <taxon>Agaricomycotina</taxon>
        <taxon>Agaricomycetes</taxon>
        <taxon>Polyporales</taxon>
        <taxon>Meripilaceae</taxon>
        <taxon>Meripilus</taxon>
    </lineage>
</organism>